<accession>A0ABT8LDJ4</accession>
<evidence type="ECO:0008006" key="3">
    <source>
        <dbReference type="Google" id="ProtNLM"/>
    </source>
</evidence>
<reference evidence="1" key="1">
    <citation type="submission" date="2023-06" db="EMBL/GenBank/DDBJ databases">
        <title>Genomic of Agaribacillus aureum.</title>
        <authorList>
            <person name="Wang G."/>
        </authorList>
    </citation>
    <scope>NUCLEOTIDE SEQUENCE</scope>
    <source>
        <strain evidence="1">BMA12</strain>
    </source>
</reference>
<dbReference type="RefSeq" id="WP_346761187.1">
    <property type="nucleotide sequence ID" value="NZ_JAUJEB010000007.1"/>
</dbReference>
<sequence>MGLIVLRRLWFVIVTFFFWHLSYAQSEEKDLQGDFELELQFDNRFFFKDGLYESQERNFLSLAAQPEYNLEWGKGNHIFKISLFGRWDQHDDNRTHFDVRELYYQRVKNNWELSIGLKKVFWGVTESVHLVDVINQTDQVESFDGEQKLGQPMVHYSNLTNFGNFELFYLPYQRKRQFPAREGRVRFPEVVEREDFDIDSDMEEWRPSFAFRWSHYFGPVDIGISHFYGVGREPLFTGLGTESQEFFYPIMNQTGIDVQAVTGPMLWKVESIYRDTEFQDFLALAVGAEYTFSNIASKGLDIGVLLEYLYDERDDLAISGFANDLFIATRLAFNDVNSTEILGGMVYDLDHKSRLFSVETSRRIGDSWKVEIEARIFDNLQEAEFLHFFRDDSFLQFGLSKFF</sequence>
<keyword evidence="2" id="KW-1185">Reference proteome</keyword>
<dbReference type="Proteomes" id="UP001172083">
    <property type="component" value="Unassembled WGS sequence"/>
</dbReference>
<comment type="caution">
    <text evidence="1">The sequence shown here is derived from an EMBL/GenBank/DDBJ whole genome shotgun (WGS) entry which is preliminary data.</text>
</comment>
<protein>
    <recommendedName>
        <fullName evidence="3">Porin</fullName>
    </recommendedName>
</protein>
<organism evidence="1 2">
    <name type="scientific">Agaribacillus aureus</name>
    <dbReference type="NCBI Taxonomy" id="3051825"/>
    <lineage>
        <taxon>Bacteria</taxon>
        <taxon>Pseudomonadati</taxon>
        <taxon>Bacteroidota</taxon>
        <taxon>Cytophagia</taxon>
        <taxon>Cytophagales</taxon>
        <taxon>Splendidivirgaceae</taxon>
        <taxon>Agaribacillus</taxon>
    </lineage>
</organism>
<evidence type="ECO:0000313" key="1">
    <source>
        <dbReference type="EMBL" id="MDN5215850.1"/>
    </source>
</evidence>
<gene>
    <name evidence="1" type="ORF">QQ020_27475</name>
</gene>
<dbReference type="EMBL" id="JAUJEB010000007">
    <property type="protein sequence ID" value="MDN5215850.1"/>
    <property type="molecule type" value="Genomic_DNA"/>
</dbReference>
<proteinExistence type="predicted"/>
<name>A0ABT8LDJ4_9BACT</name>
<evidence type="ECO:0000313" key="2">
    <source>
        <dbReference type="Proteomes" id="UP001172083"/>
    </source>
</evidence>